<gene>
    <name evidence="1" type="ORF">cyc_05052</name>
</gene>
<dbReference type="InParanoid" id="A0A1D3D3S9"/>
<dbReference type="AlphaFoldDB" id="A0A1D3D3S9"/>
<name>A0A1D3D3S9_9EIME</name>
<dbReference type="VEuPathDB" id="ToxoDB:cyc_05052"/>
<organism evidence="1 2">
    <name type="scientific">Cyclospora cayetanensis</name>
    <dbReference type="NCBI Taxonomy" id="88456"/>
    <lineage>
        <taxon>Eukaryota</taxon>
        <taxon>Sar</taxon>
        <taxon>Alveolata</taxon>
        <taxon>Apicomplexa</taxon>
        <taxon>Conoidasida</taxon>
        <taxon>Coccidia</taxon>
        <taxon>Eucoccidiorida</taxon>
        <taxon>Eimeriorina</taxon>
        <taxon>Eimeriidae</taxon>
        <taxon>Cyclospora</taxon>
    </lineage>
</organism>
<protein>
    <submittedName>
        <fullName evidence="1">Uncharacterized protein</fullName>
    </submittedName>
</protein>
<comment type="caution">
    <text evidence="1">The sequence shown here is derived from an EMBL/GenBank/DDBJ whole genome shotgun (WGS) entry which is preliminary data.</text>
</comment>
<reference evidence="1 2" key="1">
    <citation type="journal article" date="2016" name="BMC Genomics">
        <title>Comparative genomics reveals Cyclospora cayetanensis possesses coccidia-like metabolism and invasion components but unique surface antigens.</title>
        <authorList>
            <person name="Liu S."/>
            <person name="Wang L."/>
            <person name="Zheng H."/>
            <person name="Xu Z."/>
            <person name="Roellig D.M."/>
            <person name="Li N."/>
            <person name="Frace M.A."/>
            <person name="Tang K."/>
            <person name="Arrowood M.J."/>
            <person name="Moss D.M."/>
            <person name="Zhang L."/>
            <person name="Feng Y."/>
            <person name="Xiao L."/>
        </authorList>
    </citation>
    <scope>NUCLEOTIDE SEQUENCE [LARGE SCALE GENOMIC DNA]</scope>
    <source>
        <strain evidence="1 2">CHN_HEN01</strain>
    </source>
</reference>
<evidence type="ECO:0000313" key="1">
    <source>
        <dbReference type="EMBL" id="OEH78095.1"/>
    </source>
</evidence>
<accession>A0A1D3D3S9</accession>
<dbReference type="EMBL" id="JROU02000854">
    <property type="protein sequence ID" value="OEH78095.1"/>
    <property type="molecule type" value="Genomic_DNA"/>
</dbReference>
<keyword evidence="2" id="KW-1185">Reference proteome</keyword>
<dbReference type="Proteomes" id="UP000095192">
    <property type="component" value="Unassembled WGS sequence"/>
</dbReference>
<sequence length="91" mass="9667">MPVCSSAAAPCCTAKRAGVYRRGQPQRARRAATPEGRFPLVLTQFRGTLSSLLSTSRVPLIGDLVREAQRGAAGSKERRCEGGRRGVVVGV</sequence>
<proteinExistence type="predicted"/>
<evidence type="ECO:0000313" key="2">
    <source>
        <dbReference type="Proteomes" id="UP000095192"/>
    </source>
</evidence>